<reference evidence="2 3" key="1">
    <citation type="submission" date="2019-03" db="EMBL/GenBank/DDBJ databases">
        <title>First draft genome of Liparis tanakae, snailfish: a comprehensive survey of snailfish specific genes.</title>
        <authorList>
            <person name="Kim W."/>
            <person name="Song I."/>
            <person name="Jeong J.-H."/>
            <person name="Kim D."/>
            <person name="Kim S."/>
            <person name="Ryu S."/>
            <person name="Song J.Y."/>
            <person name="Lee S.K."/>
        </authorList>
    </citation>
    <scope>NUCLEOTIDE SEQUENCE [LARGE SCALE GENOMIC DNA]</scope>
    <source>
        <tissue evidence="2">Muscle</tissue>
    </source>
</reference>
<evidence type="ECO:0000313" key="3">
    <source>
        <dbReference type="Proteomes" id="UP000314294"/>
    </source>
</evidence>
<protein>
    <submittedName>
        <fullName evidence="2">Uncharacterized protein</fullName>
    </submittedName>
</protein>
<comment type="caution">
    <text evidence="2">The sequence shown here is derived from an EMBL/GenBank/DDBJ whole genome shotgun (WGS) entry which is preliminary data.</text>
</comment>
<accession>A0A4Z2IT64</accession>
<keyword evidence="3" id="KW-1185">Reference proteome</keyword>
<name>A0A4Z2IT64_9TELE</name>
<evidence type="ECO:0000256" key="1">
    <source>
        <dbReference type="SAM" id="MobiDB-lite"/>
    </source>
</evidence>
<dbReference type="EMBL" id="SRLO01000049">
    <property type="protein sequence ID" value="TNN80957.1"/>
    <property type="molecule type" value="Genomic_DNA"/>
</dbReference>
<dbReference type="Proteomes" id="UP000314294">
    <property type="component" value="Unassembled WGS sequence"/>
</dbReference>
<feature type="region of interest" description="Disordered" evidence="1">
    <location>
        <begin position="32"/>
        <end position="57"/>
    </location>
</feature>
<gene>
    <name evidence="2" type="ORF">EYF80_008613</name>
</gene>
<proteinExistence type="predicted"/>
<organism evidence="2 3">
    <name type="scientific">Liparis tanakae</name>
    <name type="common">Tanaka's snailfish</name>
    <dbReference type="NCBI Taxonomy" id="230148"/>
    <lineage>
        <taxon>Eukaryota</taxon>
        <taxon>Metazoa</taxon>
        <taxon>Chordata</taxon>
        <taxon>Craniata</taxon>
        <taxon>Vertebrata</taxon>
        <taxon>Euteleostomi</taxon>
        <taxon>Actinopterygii</taxon>
        <taxon>Neopterygii</taxon>
        <taxon>Teleostei</taxon>
        <taxon>Neoteleostei</taxon>
        <taxon>Acanthomorphata</taxon>
        <taxon>Eupercaria</taxon>
        <taxon>Perciformes</taxon>
        <taxon>Cottioidei</taxon>
        <taxon>Cottales</taxon>
        <taxon>Liparidae</taxon>
        <taxon>Liparis</taxon>
    </lineage>
</organism>
<sequence length="144" mass="15232">MVQRVGSAGADVAFDERVVAVVPSGELARGVVLSRRGTSHEETGGEGEQSPEGNHRAAGLRDKQCVWFRAMSCFFSLSFSGSFILKHEKGTVIPTESVGRFNACNPVALRSKAPHHDPTSKVSPVAPPPLAMEVPMVTGGSQGF</sequence>
<evidence type="ECO:0000313" key="2">
    <source>
        <dbReference type="EMBL" id="TNN80957.1"/>
    </source>
</evidence>
<dbReference type="AlphaFoldDB" id="A0A4Z2IT64"/>